<name>A0A8J2SAJ9_9STRA</name>
<dbReference type="CDD" id="cd06257">
    <property type="entry name" value="DnaJ"/>
    <property type="match status" value="1"/>
</dbReference>
<keyword evidence="4" id="KW-1185">Reference proteome</keyword>
<dbReference type="GO" id="GO:0008320">
    <property type="term" value="F:protein transmembrane transporter activity"/>
    <property type="evidence" value="ECO:0007669"/>
    <property type="project" value="TreeGrafter"/>
</dbReference>
<dbReference type="GO" id="GO:0006620">
    <property type="term" value="P:post-translational protein targeting to endoplasmic reticulum membrane"/>
    <property type="evidence" value="ECO:0007669"/>
    <property type="project" value="TreeGrafter"/>
</dbReference>
<sequence>MGASYANAPDGAATGASSFYTLVVLTLYLAFIVPVLLTRLAKGNKNVTTVALAISCAGSFVAFKRVHPAAVAWADASSVFDPYDILQIPSTANATVVKKAYRSLSRTAHPDKGGDAETFRKIQNAHAALAGDATARRNYRDFGHPDGPRPSFAGFALPHGFEATAVGLYVLMLILVLMPVLRLATGGSSAPNALPKKATVLALRDALQEDAPAHISTWLLLLGKLLDDVEGVDASEVSDAERAAVAHVAEDLDTDAGFAVVQTLEGLTPTGALLIQRAAGGRRLDEDSDTRTLDLAASLARAAFELSCGAWQPLANLQTAVGALQCLCAPKKRGSASVLAIELAVYDDDEALPDVRSSDLATVEVKFSLPTTLAREWYCVLSHDGASVAACLAVPIDDLAMDEFKSELRARVHVPRKVGRHQLTAQLRAMDARGVDSDVRRHTYKVLPQEDED</sequence>
<reference evidence="3" key="1">
    <citation type="submission" date="2021-11" db="EMBL/GenBank/DDBJ databases">
        <authorList>
            <consortium name="Genoscope - CEA"/>
            <person name="William W."/>
        </authorList>
    </citation>
    <scope>NUCLEOTIDE SEQUENCE</scope>
</reference>
<dbReference type="GO" id="GO:0003723">
    <property type="term" value="F:RNA binding"/>
    <property type="evidence" value="ECO:0007669"/>
    <property type="project" value="TreeGrafter"/>
</dbReference>
<dbReference type="EMBL" id="CAKKNE010000002">
    <property type="protein sequence ID" value="CAH0367745.1"/>
    <property type="molecule type" value="Genomic_DNA"/>
</dbReference>
<dbReference type="SUPFAM" id="SSF46565">
    <property type="entry name" value="Chaperone J-domain"/>
    <property type="match status" value="1"/>
</dbReference>
<organism evidence="3 4">
    <name type="scientific">Pelagomonas calceolata</name>
    <dbReference type="NCBI Taxonomy" id="35677"/>
    <lineage>
        <taxon>Eukaryota</taxon>
        <taxon>Sar</taxon>
        <taxon>Stramenopiles</taxon>
        <taxon>Ochrophyta</taxon>
        <taxon>Pelagophyceae</taxon>
        <taxon>Pelagomonadales</taxon>
        <taxon>Pelagomonadaceae</taxon>
        <taxon>Pelagomonas</taxon>
    </lineage>
</organism>
<keyword evidence="1" id="KW-1133">Transmembrane helix</keyword>
<evidence type="ECO:0000256" key="1">
    <source>
        <dbReference type="SAM" id="Phobius"/>
    </source>
</evidence>
<feature type="transmembrane region" description="Helical" evidence="1">
    <location>
        <begin position="19"/>
        <end position="37"/>
    </location>
</feature>
<evidence type="ECO:0000259" key="2">
    <source>
        <dbReference type="PROSITE" id="PS50076"/>
    </source>
</evidence>
<protein>
    <recommendedName>
        <fullName evidence="2">J domain-containing protein</fullName>
    </recommendedName>
</protein>
<dbReference type="InterPro" id="IPR001623">
    <property type="entry name" value="DnaJ_domain"/>
</dbReference>
<dbReference type="AlphaFoldDB" id="A0A8J2SAJ9"/>
<keyword evidence="1" id="KW-0812">Transmembrane</keyword>
<dbReference type="OrthoDB" id="205586at2759"/>
<dbReference type="PROSITE" id="PS50076">
    <property type="entry name" value="DNAJ_2"/>
    <property type="match status" value="1"/>
</dbReference>
<dbReference type="GO" id="GO:0006614">
    <property type="term" value="P:SRP-dependent cotranslational protein targeting to membrane"/>
    <property type="evidence" value="ECO:0007669"/>
    <property type="project" value="TreeGrafter"/>
</dbReference>
<dbReference type="PANTHER" id="PTHR24075:SF0">
    <property type="entry name" value="TRANSLOCATION PROTEIN SEC63 HOMOLOG"/>
    <property type="match status" value="1"/>
</dbReference>
<dbReference type="Gene3D" id="1.10.287.110">
    <property type="entry name" value="DnaJ domain"/>
    <property type="match status" value="1"/>
</dbReference>
<dbReference type="GO" id="GO:0031207">
    <property type="term" value="C:Sec62/Sec63 complex"/>
    <property type="evidence" value="ECO:0007669"/>
    <property type="project" value="TreeGrafter"/>
</dbReference>
<evidence type="ECO:0000313" key="4">
    <source>
        <dbReference type="Proteomes" id="UP000789595"/>
    </source>
</evidence>
<dbReference type="SMART" id="SM00271">
    <property type="entry name" value="DnaJ"/>
    <property type="match status" value="1"/>
</dbReference>
<dbReference type="Proteomes" id="UP000789595">
    <property type="component" value="Unassembled WGS sequence"/>
</dbReference>
<feature type="domain" description="J" evidence="2">
    <location>
        <begin position="81"/>
        <end position="143"/>
    </location>
</feature>
<feature type="transmembrane region" description="Helical" evidence="1">
    <location>
        <begin position="166"/>
        <end position="184"/>
    </location>
</feature>
<keyword evidence="1" id="KW-0472">Membrane</keyword>
<dbReference type="Pfam" id="PF00226">
    <property type="entry name" value="DnaJ"/>
    <property type="match status" value="1"/>
</dbReference>
<evidence type="ECO:0000313" key="3">
    <source>
        <dbReference type="EMBL" id="CAH0367745.1"/>
    </source>
</evidence>
<gene>
    <name evidence="3" type="ORF">PECAL_2P07810</name>
</gene>
<accession>A0A8J2SAJ9</accession>
<dbReference type="PANTHER" id="PTHR24075">
    <property type="entry name" value="SEC63 DOMAIN-CONTAINING"/>
    <property type="match status" value="1"/>
</dbReference>
<proteinExistence type="predicted"/>
<dbReference type="InterPro" id="IPR036869">
    <property type="entry name" value="J_dom_sf"/>
</dbReference>
<comment type="caution">
    <text evidence="3">The sequence shown here is derived from an EMBL/GenBank/DDBJ whole genome shotgun (WGS) entry which is preliminary data.</text>
</comment>